<keyword evidence="4" id="KW-0489">Methyltransferase</keyword>
<dbReference type="InterPro" id="IPR036631">
    <property type="entry name" value="MGMT_N_sf"/>
</dbReference>
<evidence type="ECO:0000256" key="6">
    <source>
        <dbReference type="ARBA" id="ARBA00022763"/>
    </source>
</evidence>
<comment type="similarity">
    <text evidence="2">Belongs to the MGMT family.</text>
</comment>
<dbReference type="CDD" id="cd06445">
    <property type="entry name" value="ATase"/>
    <property type="match status" value="1"/>
</dbReference>
<dbReference type="GO" id="GO:0003908">
    <property type="term" value="F:methylated-DNA-[protein]-cysteine S-methyltransferase activity"/>
    <property type="evidence" value="ECO:0007669"/>
    <property type="project" value="UniProtKB-EC"/>
</dbReference>
<dbReference type="RefSeq" id="WP_270026488.1">
    <property type="nucleotide sequence ID" value="NZ_JAPDDP010000031.1"/>
</dbReference>
<name>A0A9X3NIU8_9ACTN</name>
<dbReference type="NCBIfam" id="TIGR00589">
    <property type="entry name" value="ogt"/>
    <property type="match status" value="1"/>
</dbReference>
<accession>A0A9X3NIU8</accession>
<keyword evidence="6" id="KW-0227">DNA damage</keyword>
<evidence type="ECO:0000313" key="11">
    <source>
        <dbReference type="Proteomes" id="UP001147653"/>
    </source>
</evidence>
<dbReference type="PANTHER" id="PTHR10815:SF13">
    <property type="entry name" value="METHYLATED-DNA--PROTEIN-CYSTEINE METHYLTRANSFERASE"/>
    <property type="match status" value="1"/>
</dbReference>
<dbReference type="EC" id="2.1.1.63" evidence="3"/>
<evidence type="ECO:0000256" key="5">
    <source>
        <dbReference type="ARBA" id="ARBA00022679"/>
    </source>
</evidence>
<sequence>MSPLPESLLESVAAAAVREGLADALYTRLNTPIGRLLVVSGPNGLIRIAFETEAEDVALREVAAALGPRLIGSDAEMRAPREALSDYFDGAPLDLPVDLRLAAAPFRRAVLEELREVPRGATVSYGELAARAGNPKAARAVGTACARNPVPIVVPCHRVLPGTGRLGSYRGGPERKATLLELEGVASR</sequence>
<comment type="catalytic activity">
    <reaction evidence="8">
        <text>a 6-O-methyl-2'-deoxyguanosine in DNA + L-cysteinyl-[protein] = S-methyl-L-cysteinyl-[protein] + a 2'-deoxyguanosine in DNA</text>
        <dbReference type="Rhea" id="RHEA:24000"/>
        <dbReference type="Rhea" id="RHEA-COMP:10131"/>
        <dbReference type="Rhea" id="RHEA-COMP:10132"/>
        <dbReference type="Rhea" id="RHEA-COMP:11367"/>
        <dbReference type="Rhea" id="RHEA-COMP:11368"/>
        <dbReference type="ChEBI" id="CHEBI:29950"/>
        <dbReference type="ChEBI" id="CHEBI:82612"/>
        <dbReference type="ChEBI" id="CHEBI:85445"/>
        <dbReference type="ChEBI" id="CHEBI:85448"/>
        <dbReference type="EC" id="2.1.1.63"/>
    </reaction>
</comment>
<dbReference type="InterPro" id="IPR014048">
    <property type="entry name" value="MethylDNA_cys_MeTrfase_DNA-bd"/>
</dbReference>
<proteinExistence type="inferred from homology"/>
<dbReference type="InterPro" id="IPR001497">
    <property type="entry name" value="MethylDNA_cys_MeTrfase_AS"/>
</dbReference>
<dbReference type="AlphaFoldDB" id="A0A9X3NIU8"/>
<dbReference type="InterPro" id="IPR036217">
    <property type="entry name" value="MethylDNA_cys_MeTrfase_DNAb"/>
</dbReference>
<evidence type="ECO:0000259" key="9">
    <source>
        <dbReference type="Pfam" id="PF01035"/>
    </source>
</evidence>
<evidence type="ECO:0000256" key="7">
    <source>
        <dbReference type="ARBA" id="ARBA00023204"/>
    </source>
</evidence>
<keyword evidence="7" id="KW-0234">DNA repair</keyword>
<evidence type="ECO:0000313" key="10">
    <source>
        <dbReference type="EMBL" id="MDA0182127.1"/>
    </source>
</evidence>
<gene>
    <name evidence="10" type="ORF">OJ997_17610</name>
</gene>
<dbReference type="SUPFAM" id="SSF46767">
    <property type="entry name" value="Methylated DNA-protein cysteine methyltransferase, C-terminal domain"/>
    <property type="match status" value="1"/>
</dbReference>
<dbReference type="PROSITE" id="PS00374">
    <property type="entry name" value="MGMT"/>
    <property type="match status" value="1"/>
</dbReference>
<evidence type="ECO:0000256" key="4">
    <source>
        <dbReference type="ARBA" id="ARBA00022603"/>
    </source>
</evidence>
<dbReference type="EMBL" id="JAPDDP010000031">
    <property type="protein sequence ID" value="MDA0182127.1"/>
    <property type="molecule type" value="Genomic_DNA"/>
</dbReference>
<dbReference type="Pfam" id="PF01035">
    <property type="entry name" value="DNA_binding_1"/>
    <property type="match status" value="1"/>
</dbReference>
<reference evidence="10" key="1">
    <citation type="submission" date="2022-10" db="EMBL/GenBank/DDBJ databases">
        <title>The WGS of Solirubrobacter phytolaccae KCTC 29190.</title>
        <authorList>
            <person name="Jiang Z."/>
        </authorList>
    </citation>
    <scope>NUCLEOTIDE SEQUENCE</scope>
    <source>
        <strain evidence="10">KCTC 29190</strain>
    </source>
</reference>
<keyword evidence="5" id="KW-0808">Transferase</keyword>
<evidence type="ECO:0000256" key="2">
    <source>
        <dbReference type="ARBA" id="ARBA00008711"/>
    </source>
</evidence>
<keyword evidence="11" id="KW-1185">Reference proteome</keyword>
<dbReference type="Gene3D" id="1.10.10.10">
    <property type="entry name" value="Winged helix-like DNA-binding domain superfamily/Winged helix DNA-binding domain"/>
    <property type="match status" value="1"/>
</dbReference>
<dbReference type="Proteomes" id="UP001147653">
    <property type="component" value="Unassembled WGS sequence"/>
</dbReference>
<dbReference type="SUPFAM" id="SSF53155">
    <property type="entry name" value="Methylated DNA-protein cysteine methyltransferase domain"/>
    <property type="match status" value="1"/>
</dbReference>
<comment type="catalytic activity">
    <reaction evidence="1">
        <text>a 4-O-methyl-thymidine in DNA + L-cysteinyl-[protein] = a thymidine in DNA + S-methyl-L-cysteinyl-[protein]</text>
        <dbReference type="Rhea" id="RHEA:53428"/>
        <dbReference type="Rhea" id="RHEA-COMP:10131"/>
        <dbReference type="Rhea" id="RHEA-COMP:10132"/>
        <dbReference type="Rhea" id="RHEA-COMP:13555"/>
        <dbReference type="Rhea" id="RHEA-COMP:13556"/>
        <dbReference type="ChEBI" id="CHEBI:29950"/>
        <dbReference type="ChEBI" id="CHEBI:82612"/>
        <dbReference type="ChEBI" id="CHEBI:137386"/>
        <dbReference type="ChEBI" id="CHEBI:137387"/>
        <dbReference type="EC" id="2.1.1.63"/>
    </reaction>
</comment>
<dbReference type="FunFam" id="1.10.10.10:FF:000214">
    <property type="entry name" value="Methylated-DNA--protein-cysteine methyltransferase"/>
    <property type="match status" value="1"/>
</dbReference>
<feature type="domain" description="Methylated-DNA-[protein]-cysteine S-methyltransferase DNA binding" evidence="9">
    <location>
        <begin position="105"/>
        <end position="185"/>
    </location>
</feature>
<dbReference type="PANTHER" id="PTHR10815">
    <property type="entry name" value="METHYLATED-DNA--PROTEIN-CYSTEINE METHYLTRANSFERASE"/>
    <property type="match status" value="1"/>
</dbReference>
<dbReference type="Gene3D" id="3.30.160.70">
    <property type="entry name" value="Methylated DNA-protein cysteine methyltransferase domain"/>
    <property type="match status" value="1"/>
</dbReference>
<dbReference type="InterPro" id="IPR036388">
    <property type="entry name" value="WH-like_DNA-bd_sf"/>
</dbReference>
<dbReference type="GO" id="GO:0032259">
    <property type="term" value="P:methylation"/>
    <property type="evidence" value="ECO:0007669"/>
    <property type="project" value="UniProtKB-KW"/>
</dbReference>
<evidence type="ECO:0000256" key="3">
    <source>
        <dbReference type="ARBA" id="ARBA00011918"/>
    </source>
</evidence>
<protein>
    <recommendedName>
        <fullName evidence="3">methylated-DNA--[protein]-cysteine S-methyltransferase</fullName>
        <ecNumber evidence="3">2.1.1.63</ecNumber>
    </recommendedName>
</protein>
<evidence type="ECO:0000256" key="8">
    <source>
        <dbReference type="ARBA" id="ARBA00049348"/>
    </source>
</evidence>
<dbReference type="GO" id="GO:0006281">
    <property type="term" value="P:DNA repair"/>
    <property type="evidence" value="ECO:0007669"/>
    <property type="project" value="UniProtKB-KW"/>
</dbReference>
<comment type="caution">
    <text evidence="10">The sequence shown here is derived from an EMBL/GenBank/DDBJ whole genome shotgun (WGS) entry which is preliminary data.</text>
</comment>
<organism evidence="10 11">
    <name type="scientific">Solirubrobacter phytolaccae</name>
    <dbReference type="NCBI Taxonomy" id="1404360"/>
    <lineage>
        <taxon>Bacteria</taxon>
        <taxon>Bacillati</taxon>
        <taxon>Actinomycetota</taxon>
        <taxon>Thermoleophilia</taxon>
        <taxon>Solirubrobacterales</taxon>
        <taxon>Solirubrobacteraceae</taxon>
        <taxon>Solirubrobacter</taxon>
    </lineage>
</organism>
<evidence type="ECO:0000256" key="1">
    <source>
        <dbReference type="ARBA" id="ARBA00001286"/>
    </source>
</evidence>